<dbReference type="EMBL" id="QJKJ01002367">
    <property type="protein sequence ID" value="RDY03182.1"/>
    <property type="molecule type" value="Genomic_DNA"/>
</dbReference>
<dbReference type="InterPro" id="IPR054722">
    <property type="entry name" value="PolX-like_BBD"/>
</dbReference>
<evidence type="ECO:0000313" key="2">
    <source>
        <dbReference type="EMBL" id="RDY03182.1"/>
    </source>
</evidence>
<accession>A0A371HKE4</accession>
<feature type="non-terminal residue" evidence="2">
    <location>
        <position position="324"/>
    </location>
</feature>
<dbReference type="Proteomes" id="UP000257109">
    <property type="component" value="Unassembled WGS sequence"/>
</dbReference>
<evidence type="ECO:0000313" key="3">
    <source>
        <dbReference type="Proteomes" id="UP000257109"/>
    </source>
</evidence>
<feature type="domain" description="Retrovirus-related Pol polyprotein from transposon TNT 1-94-like beta-barrel" evidence="1">
    <location>
        <begin position="266"/>
        <end position="305"/>
    </location>
</feature>
<reference evidence="2" key="1">
    <citation type="submission" date="2018-05" db="EMBL/GenBank/DDBJ databases">
        <title>Draft genome of Mucuna pruriens seed.</title>
        <authorList>
            <person name="Nnadi N.E."/>
            <person name="Vos R."/>
            <person name="Hasami M.H."/>
            <person name="Devisetty U.K."/>
            <person name="Aguiy J.C."/>
        </authorList>
    </citation>
    <scope>NUCLEOTIDE SEQUENCE [LARGE SCALE GENOMIC DNA]</scope>
    <source>
        <strain evidence="2">JCA_2017</strain>
    </source>
</reference>
<name>A0A371HKE4_MUCPR</name>
<gene>
    <name evidence="2" type="ORF">CR513_13256</name>
</gene>
<dbReference type="Pfam" id="PF14223">
    <property type="entry name" value="Retrotran_gag_2"/>
    <property type="match status" value="1"/>
</dbReference>
<dbReference type="OrthoDB" id="116316at2759"/>
<proteinExistence type="predicted"/>
<sequence>MEDNTNRMVSLNSTNYHLWKGKMKDLLFVKKMHLPVFAAQKPEYISDEEWNFEHQDIHARTLWEKIESLYASKCGNNKLFLLNSIVSLKFKEGTSLSDHLNEFQGIIDQMSRTGIKFEDEILGLLLLNSLLESWETFKASITNSIPNGVASLQMVKFSILNEEMRRKAQGFSSQFEVLVTENRGRSQKKKREKSIKCGVSLLLQNMAYTKAFFLWKKENKGKKDKSKEKDDDHDHDHDRVTTASGDDLVILRDFELVNFVFDESIWIIDSGATLHVRPRKEFFTSYMTGDFGVLKMGNDGVTKVMFAFKPTQECNCGLEESNML</sequence>
<organism evidence="2 3">
    <name type="scientific">Mucuna pruriens</name>
    <name type="common">Velvet bean</name>
    <name type="synonym">Dolichos pruriens</name>
    <dbReference type="NCBI Taxonomy" id="157652"/>
    <lineage>
        <taxon>Eukaryota</taxon>
        <taxon>Viridiplantae</taxon>
        <taxon>Streptophyta</taxon>
        <taxon>Embryophyta</taxon>
        <taxon>Tracheophyta</taxon>
        <taxon>Spermatophyta</taxon>
        <taxon>Magnoliopsida</taxon>
        <taxon>eudicotyledons</taxon>
        <taxon>Gunneridae</taxon>
        <taxon>Pentapetalae</taxon>
        <taxon>rosids</taxon>
        <taxon>fabids</taxon>
        <taxon>Fabales</taxon>
        <taxon>Fabaceae</taxon>
        <taxon>Papilionoideae</taxon>
        <taxon>50 kb inversion clade</taxon>
        <taxon>NPAAA clade</taxon>
        <taxon>indigoferoid/millettioid clade</taxon>
        <taxon>Phaseoleae</taxon>
        <taxon>Mucuna</taxon>
    </lineage>
</organism>
<dbReference type="Pfam" id="PF22936">
    <property type="entry name" value="Pol_BBD"/>
    <property type="match status" value="1"/>
</dbReference>
<comment type="caution">
    <text evidence="2">The sequence shown here is derived from an EMBL/GenBank/DDBJ whole genome shotgun (WGS) entry which is preliminary data.</text>
</comment>
<dbReference type="AlphaFoldDB" id="A0A371HKE4"/>
<keyword evidence="3" id="KW-1185">Reference proteome</keyword>
<evidence type="ECO:0000259" key="1">
    <source>
        <dbReference type="Pfam" id="PF22936"/>
    </source>
</evidence>
<protein>
    <recommendedName>
        <fullName evidence="1">Retrovirus-related Pol polyprotein from transposon TNT 1-94-like beta-barrel domain-containing protein</fullName>
    </recommendedName>
</protein>